<sequence>FPTSVYDSYWNDPTGIVAQPQPVISDPVTSLIFPTNLTDPANFPKSDTIDPYPLPLPQKPSQLLQQAAAQIQSIATNPAPSNDTCPQCQGSLFIAKRLVPAAPEQWPFLAQAVFEYFEHSTTRHDEHSRLALDHVFTQVAALGDMGGYDGQVSLVCL</sequence>
<dbReference type="HOGENOM" id="CLU_1682133_0_0_1"/>
<reference evidence="2" key="2">
    <citation type="submission" date="2015-01" db="EMBL/GenBank/DDBJ databases">
        <title>Evolutionary Origins and Diversification of the Mycorrhizal Mutualists.</title>
        <authorList>
            <consortium name="DOE Joint Genome Institute"/>
            <consortium name="Mycorrhizal Genomics Consortium"/>
            <person name="Kohler A."/>
            <person name="Kuo A."/>
            <person name="Nagy L.G."/>
            <person name="Floudas D."/>
            <person name="Copeland A."/>
            <person name="Barry K.W."/>
            <person name="Cichocki N."/>
            <person name="Veneault-Fourrey C."/>
            <person name="LaButti K."/>
            <person name="Lindquist E.A."/>
            <person name="Lipzen A."/>
            <person name="Lundell T."/>
            <person name="Morin E."/>
            <person name="Murat C."/>
            <person name="Riley R."/>
            <person name="Ohm R."/>
            <person name="Sun H."/>
            <person name="Tunlid A."/>
            <person name="Henrissat B."/>
            <person name="Grigoriev I.V."/>
            <person name="Hibbett D.S."/>
            <person name="Martin F."/>
        </authorList>
    </citation>
    <scope>NUCLEOTIDE SEQUENCE [LARGE SCALE GENOMIC DNA]</scope>
    <source>
        <strain evidence="2">Ve08.2h10</strain>
    </source>
</reference>
<name>A0A0D0C3R0_9AGAM</name>
<protein>
    <submittedName>
        <fullName evidence="1">Uncharacterized protein</fullName>
    </submittedName>
</protein>
<reference evidence="1 2" key="1">
    <citation type="submission" date="2014-04" db="EMBL/GenBank/DDBJ databases">
        <authorList>
            <consortium name="DOE Joint Genome Institute"/>
            <person name="Kuo A."/>
            <person name="Kohler A."/>
            <person name="Jargeat P."/>
            <person name="Nagy L.G."/>
            <person name="Floudas D."/>
            <person name="Copeland A."/>
            <person name="Barry K.W."/>
            <person name="Cichocki N."/>
            <person name="Veneault-Fourrey C."/>
            <person name="LaButti K."/>
            <person name="Lindquist E.A."/>
            <person name="Lipzen A."/>
            <person name="Lundell T."/>
            <person name="Morin E."/>
            <person name="Murat C."/>
            <person name="Sun H."/>
            <person name="Tunlid A."/>
            <person name="Henrissat B."/>
            <person name="Grigoriev I.V."/>
            <person name="Hibbett D.S."/>
            <person name="Martin F."/>
            <person name="Nordberg H.P."/>
            <person name="Cantor M.N."/>
            <person name="Hua S.X."/>
        </authorList>
    </citation>
    <scope>NUCLEOTIDE SEQUENCE [LARGE SCALE GENOMIC DNA]</scope>
    <source>
        <strain evidence="1 2">Ve08.2h10</strain>
    </source>
</reference>
<dbReference type="EMBL" id="KN826826">
    <property type="protein sequence ID" value="KIK77807.1"/>
    <property type="molecule type" value="Genomic_DNA"/>
</dbReference>
<accession>A0A0D0C3R0</accession>
<organism evidence="1 2">
    <name type="scientific">Paxillus rubicundulus Ve08.2h10</name>
    <dbReference type="NCBI Taxonomy" id="930991"/>
    <lineage>
        <taxon>Eukaryota</taxon>
        <taxon>Fungi</taxon>
        <taxon>Dikarya</taxon>
        <taxon>Basidiomycota</taxon>
        <taxon>Agaricomycotina</taxon>
        <taxon>Agaricomycetes</taxon>
        <taxon>Agaricomycetidae</taxon>
        <taxon>Boletales</taxon>
        <taxon>Paxilineae</taxon>
        <taxon>Paxillaceae</taxon>
        <taxon>Paxillus</taxon>
    </lineage>
</organism>
<feature type="non-terminal residue" evidence="1">
    <location>
        <position position="1"/>
    </location>
</feature>
<dbReference type="AlphaFoldDB" id="A0A0D0C3R0"/>
<evidence type="ECO:0000313" key="2">
    <source>
        <dbReference type="Proteomes" id="UP000054538"/>
    </source>
</evidence>
<gene>
    <name evidence="1" type="ORF">PAXRUDRAFT_165678</name>
</gene>
<proteinExistence type="predicted"/>
<evidence type="ECO:0000313" key="1">
    <source>
        <dbReference type="EMBL" id="KIK77807.1"/>
    </source>
</evidence>
<dbReference type="Proteomes" id="UP000054538">
    <property type="component" value="Unassembled WGS sequence"/>
</dbReference>
<dbReference type="InParanoid" id="A0A0D0C3R0"/>
<dbReference type="OrthoDB" id="6509975at2759"/>
<keyword evidence="2" id="KW-1185">Reference proteome</keyword>